<evidence type="ECO:0000313" key="7">
    <source>
        <dbReference type="EMBL" id="PSC07012.1"/>
    </source>
</evidence>
<feature type="transmembrane region" description="Helical" evidence="6">
    <location>
        <begin position="152"/>
        <end position="170"/>
    </location>
</feature>
<gene>
    <name evidence="7" type="ORF">SLNSH_01135</name>
</gene>
<dbReference type="Pfam" id="PF01027">
    <property type="entry name" value="Bax1-I"/>
    <property type="match status" value="1"/>
</dbReference>
<evidence type="ECO:0000256" key="6">
    <source>
        <dbReference type="RuleBase" id="RU004379"/>
    </source>
</evidence>
<evidence type="ECO:0000256" key="5">
    <source>
        <dbReference type="ARBA" id="ARBA00023136"/>
    </source>
</evidence>
<evidence type="ECO:0000256" key="4">
    <source>
        <dbReference type="ARBA" id="ARBA00022989"/>
    </source>
</evidence>
<dbReference type="AlphaFoldDB" id="A0A2T1HZ91"/>
<protein>
    <recommendedName>
        <fullName evidence="9">BAX inhibitor (BI)-1/YccA family protein</fullName>
    </recommendedName>
</protein>
<comment type="subcellular location">
    <subcellularLocation>
        <location evidence="1">Membrane</location>
        <topology evidence="1">Multi-pass membrane protein</topology>
    </subcellularLocation>
</comment>
<keyword evidence="4 6" id="KW-1133">Transmembrane helix</keyword>
<dbReference type="Proteomes" id="UP000239772">
    <property type="component" value="Unassembled WGS sequence"/>
</dbReference>
<dbReference type="CDD" id="cd10432">
    <property type="entry name" value="BI-1-like_bacterial"/>
    <property type="match status" value="1"/>
</dbReference>
<feature type="transmembrane region" description="Helical" evidence="6">
    <location>
        <begin position="215"/>
        <end position="235"/>
    </location>
</feature>
<keyword evidence="3 6" id="KW-0812">Transmembrane</keyword>
<accession>A0A2T1HZ91</accession>
<evidence type="ECO:0000256" key="3">
    <source>
        <dbReference type="ARBA" id="ARBA00022692"/>
    </source>
</evidence>
<feature type="transmembrane region" description="Helical" evidence="6">
    <location>
        <begin position="35"/>
        <end position="55"/>
    </location>
</feature>
<feature type="transmembrane region" description="Helical" evidence="6">
    <location>
        <begin position="122"/>
        <end position="140"/>
    </location>
</feature>
<dbReference type="EMBL" id="PVZS01000001">
    <property type="protein sequence ID" value="PSC07012.1"/>
    <property type="molecule type" value="Genomic_DNA"/>
</dbReference>
<dbReference type="GO" id="GO:0005886">
    <property type="term" value="C:plasma membrane"/>
    <property type="evidence" value="ECO:0007669"/>
    <property type="project" value="TreeGrafter"/>
</dbReference>
<dbReference type="OrthoDB" id="9793828at2"/>
<dbReference type="RefSeq" id="WP_106334797.1">
    <property type="nucleotide sequence ID" value="NZ_PVZS01000001.1"/>
</dbReference>
<dbReference type="InterPro" id="IPR006214">
    <property type="entry name" value="Bax_inhibitor_1-related"/>
</dbReference>
<feature type="transmembrane region" description="Helical" evidence="6">
    <location>
        <begin position="61"/>
        <end position="82"/>
    </location>
</feature>
<dbReference type="PANTHER" id="PTHR23291">
    <property type="entry name" value="BAX INHIBITOR-RELATED"/>
    <property type="match status" value="1"/>
</dbReference>
<evidence type="ECO:0000313" key="8">
    <source>
        <dbReference type="Proteomes" id="UP000239772"/>
    </source>
</evidence>
<keyword evidence="8" id="KW-1185">Reference proteome</keyword>
<evidence type="ECO:0000256" key="2">
    <source>
        <dbReference type="ARBA" id="ARBA00010350"/>
    </source>
</evidence>
<dbReference type="PANTHER" id="PTHR23291:SF50">
    <property type="entry name" value="PROTEIN LIFEGUARD 4"/>
    <property type="match status" value="1"/>
</dbReference>
<comment type="caution">
    <text evidence="7">The sequence shown here is derived from an EMBL/GenBank/DDBJ whole genome shotgun (WGS) entry which is preliminary data.</text>
</comment>
<sequence length="244" mass="26602">MSNFDRNAYSQFGPVAGRAGVAEYDQGLRAYMLGIYNHMTLALGISALVAFGMYTTGMARALFSTPLAYVVIFAPLAFVLVLSWRFERMSYSSLLGTFLAFAAVMGLSLSSIFLMYRVGSVVQVFAITAASFGALSLYGYTTRRSLSAMGSFLVMGLFGIIIAGLVNIFLQNSGLQFVINILGVGIFAGLTAWDTQRLKEQYDYVAGDAEMMGKASLMGALTLYLDFINMFQFLLSLMGQRNND</sequence>
<evidence type="ECO:0000256" key="1">
    <source>
        <dbReference type="ARBA" id="ARBA00004141"/>
    </source>
</evidence>
<evidence type="ECO:0008006" key="9">
    <source>
        <dbReference type="Google" id="ProtNLM"/>
    </source>
</evidence>
<feature type="transmembrane region" description="Helical" evidence="6">
    <location>
        <begin position="94"/>
        <end position="116"/>
    </location>
</feature>
<comment type="similarity">
    <text evidence="2 6">Belongs to the BI1 family.</text>
</comment>
<proteinExistence type="inferred from homology"/>
<keyword evidence="5 6" id="KW-0472">Membrane</keyword>
<name>A0A2T1HZ91_9HYPH</name>
<reference evidence="8" key="1">
    <citation type="submission" date="2018-03" db="EMBL/GenBank/DDBJ databases">
        <authorList>
            <person name="Sun L."/>
            <person name="Liu H."/>
            <person name="Chen W."/>
            <person name="Huang K."/>
            <person name="Liu W."/>
            <person name="Gao X."/>
        </authorList>
    </citation>
    <scope>NUCLEOTIDE SEQUENCE [LARGE SCALE GENOMIC DNA]</scope>
    <source>
        <strain evidence="8">SH9</strain>
    </source>
</reference>
<organism evidence="7 8">
    <name type="scientific">Alsobacter soli</name>
    <dbReference type="NCBI Taxonomy" id="2109933"/>
    <lineage>
        <taxon>Bacteria</taxon>
        <taxon>Pseudomonadati</taxon>
        <taxon>Pseudomonadota</taxon>
        <taxon>Alphaproteobacteria</taxon>
        <taxon>Hyphomicrobiales</taxon>
        <taxon>Alsobacteraceae</taxon>
        <taxon>Alsobacter</taxon>
    </lineage>
</organism>
<feature type="transmembrane region" description="Helical" evidence="6">
    <location>
        <begin position="176"/>
        <end position="194"/>
    </location>
</feature>